<gene>
    <name evidence="2" type="ORF">TIFTF001_055230</name>
</gene>
<feature type="domain" description="F-box" evidence="1">
    <location>
        <begin position="26"/>
        <end position="59"/>
    </location>
</feature>
<dbReference type="Pfam" id="PF12937">
    <property type="entry name" value="F-box-like"/>
    <property type="match status" value="1"/>
</dbReference>
<comment type="caution">
    <text evidence="2">The sequence shown here is derived from an EMBL/GenBank/DDBJ whole genome shotgun (WGS) entry which is preliminary data.</text>
</comment>
<dbReference type="Proteomes" id="UP001187192">
    <property type="component" value="Unassembled WGS sequence"/>
</dbReference>
<dbReference type="AlphaFoldDB" id="A0AA88ECZ7"/>
<protein>
    <recommendedName>
        <fullName evidence="1">F-box domain-containing protein</fullName>
    </recommendedName>
</protein>
<reference evidence="2" key="1">
    <citation type="submission" date="2023-07" db="EMBL/GenBank/DDBJ databases">
        <title>draft genome sequence of fig (Ficus carica).</title>
        <authorList>
            <person name="Takahashi T."/>
            <person name="Nishimura K."/>
        </authorList>
    </citation>
    <scope>NUCLEOTIDE SEQUENCE</scope>
</reference>
<evidence type="ECO:0000259" key="1">
    <source>
        <dbReference type="Pfam" id="PF12937"/>
    </source>
</evidence>
<proteinExistence type="predicted"/>
<name>A0AA88ECZ7_FICCA</name>
<accession>A0AA88ECZ7</accession>
<organism evidence="2 3">
    <name type="scientific">Ficus carica</name>
    <name type="common">Common fig</name>
    <dbReference type="NCBI Taxonomy" id="3494"/>
    <lineage>
        <taxon>Eukaryota</taxon>
        <taxon>Viridiplantae</taxon>
        <taxon>Streptophyta</taxon>
        <taxon>Embryophyta</taxon>
        <taxon>Tracheophyta</taxon>
        <taxon>Spermatophyta</taxon>
        <taxon>Magnoliopsida</taxon>
        <taxon>eudicotyledons</taxon>
        <taxon>Gunneridae</taxon>
        <taxon>Pentapetalae</taxon>
        <taxon>rosids</taxon>
        <taxon>fabids</taxon>
        <taxon>Rosales</taxon>
        <taxon>Moraceae</taxon>
        <taxon>Ficeae</taxon>
        <taxon>Ficus</taxon>
    </lineage>
</organism>
<dbReference type="InterPro" id="IPR001810">
    <property type="entry name" value="F-box_dom"/>
</dbReference>
<sequence>MVPGSKKSKSSPVEKQSPSVDNFGKDLLLQIFLRLPDCQSAIRCLAVSKLWYSLISDHHFICSFIHRQKSPNSGAMLYALLLQFSNAPSSLSFFVTPFILHQRRPPSLSYSYYLSLLPIPFINMPLNLGCFSKFPDMPADQTGKWDMFAVSSPRRLFPDIRAWNMLVVVFANGMLHWLDGLQLVNGIFAFDLFNRLH</sequence>
<dbReference type="Gene3D" id="1.20.1280.50">
    <property type="match status" value="1"/>
</dbReference>
<dbReference type="InterPro" id="IPR036047">
    <property type="entry name" value="F-box-like_dom_sf"/>
</dbReference>
<dbReference type="SUPFAM" id="SSF81383">
    <property type="entry name" value="F-box domain"/>
    <property type="match status" value="1"/>
</dbReference>
<evidence type="ECO:0000313" key="2">
    <source>
        <dbReference type="EMBL" id="GMN72266.1"/>
    </source>
</evidence>
<dbReference type="EMBL" id="BTGU01016738">
    <property type="protein sequence ID" value="GMN72266.1"/>
    <property type="molecule type" value="Genomic_DNA"/>
</dbReference>
<evidence type="ECO:0000313" key="3">
    <source>
        <dbReference type="Proteomes" id="UP001187192"/>
    </source>
</evidence>
<keyword evidence="3" id="KW-1185">Reference proteome</keyword>